<evidence type="ECO:0000313" key="3">
    <source>
        <dbReference type="Proteomes" id="UP001500889"/>
    </source>
</evidence>
<reference evidence="2 3" key="1">
    <citation type="submission" date="2024-02" db="EMBL/GenBank/DDBJ databases">
        <title>A chromosome-level genome assembly of Drosophila madeirensis, a fruit fly species endemic to Madeira island.</title>
        <authorList>
            <person name="Tomihara K."/>
            <person name="Llopart A."/>
            <person name="Yamamoto D."/>
        </authorList>
    </citation>
    <scope>NUCLEOTIDE SEQUENCE [LARGE SCALE GENOMIC DNA]</scope>
    <source>
        <strain evidence="2 3">RF1</strain>
    </source>
</reference>
<dbReference type="EMBL" id="AP029263">
    <property type="protein sequence ID" value="BFF89519.1"/>
    <property type="molecule type" value="Genomic_DNA"/>
</dbReference>
<dbReference type="AlphaFoldDB" id="A0AAU9EYM3"/>
<keyword evidence="1" id="KW-0732">Signal</keyword>
<evidence type="ECO:0000256" key="1">
    <source>
        <dbReference type="SAM" id="SignalP"/>
    </source>
</evidence>
<keyword evidence="3" id="KW-1185">Reference proteome</keyword>
<accession>A0AAU9EYM3</accession>
<proteinExistence type="predicted"/>
<feature type="signal peptide" evidence="1">
    <location>
        <begin position="1"/>
        <end position="21"/>
    </location>
</feature>
<evidence type="ECO:0000313" key="2">
    <source>
        <dbReference type="EMBL" id="BFF89519.1"/>
    </source>
</evidence>
<sequence>MLRPYLLSVLALSAVFVKVSPDFIEKDEFPIVTRRPLTKQTQGPKYNVDSDSSLDVYKSNCTDESPKNCREEELEKMVLKLLRESKTPPSRKRIKDWFGNLWNSIRNAITNFVPKLPKYEKD</sequence>
<name>A0AAU9EYM3_DROMD</name>
<gene>
    <name evidence="2" type="ORF">DMAD_08261</name>
</gene>
<dbReference type="Proteomes" id="UP001500889">
    <property type="component" value="Chromosome O"/>
</dbReference>
<feature type="chain" id="PRO_5043336437" evidence="1">
    <location>
        <begin position="22"/>
        <end position="122"/>
    </location>
</feature>
<protein>
    <submittedName>
        <fullName evidence="2">Uncharacterized protein</fullName>
    </submittedName>
</protein>
<organism evidence="2 3">
    <name type="scientific">Drosophila madeirensis</name>
    <name type="common">Fruit fly</name>
    <dbReference type="NCBI Taxonomy" id="30013"/>
    <lineage>
        <taxon>Eukaryota</taxon>
        <taxon>Metazoa</taxon>
        <taxon>Ecdysozoa</taxon>
        <taxon>Arthropoda</taxon>
        <taxon>Hexapoda</taxon>
        <taxon>Insecta</taxon>
        <taxon>Pterygota</taxon>
        <taxon>Neoptera</taxon>
        <taxon>Endopterygota</taxon>
        <taxon>Diptera</taxon>
        <taxon>Brachycera</taxon>
        <taxon>Muscomorpha</taxon>
        <taxon>Ephydroidea</taxon>
        <taxon>Drosophilidae</taxon>
        <taxon>Drosophila</taxon>
        <taxon>Sophophora</taxon>
    </lineage>
</organism>